<feature type="compositionally biased region" description="Basic and acidic residues" evidence="1">
    <location>
        <begin position="232"/>
        <end position="244"/>
    </location>
</feature>
<feature type="domain" description="Wbp11/ELF5/Saf1 N-terminal" evidence="2">
    <location>
        <begin position="4"/>
        <end position="78"/>
    </location>
</feature>
<accession>A0A8H4Q2W4</accession>
<dbReference type="OrthoDB" id="5597581at2759"/>
<evidence type="ECO:0000256" key="1">
    <source>
        <dbReference type="SAM" id="MobiDB-lite"/>
    </source>
</evidence>
<feature type="compositionally biased region" description="Basic and acidic residues" evidence="1">
    <location>
        <begin position="148"/>
        <end position="163"/>
    </location>
</feature>
<evidence type="ECO:0000259" key="2">
    <source>
        <dbReference type="Pfam" id="PF09429"/>
    </source>
</evidence>
<proteinExistence type="predicted"/>
<dbReference type="Pfam" id="PF09429">
    <property type="entry name" value="Wbp11"/>
    <property type="match status" value="1"/>
</dbReference>
<dbReference type="InterPro" id="IPR019007">
    <property type="entry name" value="Wbp11/ELF5/Saf1_N"/>
</dbReference>
<feature type="region of interest" description="Disordered" evidence="1">
    <location>
        <begin position="216"/>
        <end position="244"/>
    </location>
</feature>
<feature type="compositionally biased region" description="Basic and acidic residues" evidence="1">
    <location>
        <begin position="14"/>
        <end position="46"/>
    </location>
</feature>
<organism evidence="3 4">
    <name type="scientific">Ophiocordyceps camponoti-floridani</name>
    <dbReference type="NCBI Taxonomy" id="2030778"/>
    <lineage>
        <taxon>Eukaryota</taxon>
        <taxon>Fungi</taxon>
        <taxon>Dikarya</taxon>
        <taxon>Ascomycota</taxon>
        <taxon>Pezizomycotina</taxon>
        <taxon>Sordariomycetes</taxon>
        <taxon>Hypocreomycetidae</taxon>
        <taxon>Hypocreales</taxon>
        <taxon>Ophiocordycipitaceae</taxon>
        <taxon>Ophiocordyceps</taxon>
    </lineage>
</organism>
<dbReference type="GO" id="GO:0006396">
    <property type="term" value="P:RNA processing"/>
    <property type="evidence" value="ECO:0007669"/>
    <property type="project" value="InterPro"/>
</dbReference>
<protein>
    <submittedName>
        <fullName evidence="3">WW domain binding protein 11</fullName>
    </submittedName>
</protein>
<dbReference type="EMBL" id="JAACLJ010000007">
    <property type="protein sequence ID" value="KAF4583056.1"/>
    <property type="molecule type" value="Genomic_DNA"/>
</dbReference>
<feature type="region of interest" description="Disordered" evidence="1">
    <location>
        <begin position="85"/>
        <end position="163"/>
    </location>
</feature>
<gene>
    <name evidence="3" type="ORF">GQ602_006200</name>
</gene>
<dbReference type="AlphaFoldDB" id="A0A8H4Q2W4"/>
<sequence length="244" mass="28035">MPKERNYNPVQAQRKAEKARAIKKGKAEVQERRNEKLARKNPDRIQRQIDDLKAGGEKLSRHQEQVLQGLEREFKAVTRAREALGERAPTLNRGREVVGKRRRDSNSSDSGPEVTAEVSSIPMPRDTPPPIPREALDRWHAKRRARRARETEQRGEIAEKKETEARWEAKAEVAVEHKTVYESKPVMRDLYKEAVAAFVPQAVQIKMAKRRGLMEPEEADRLEEAGYLQKRATVEDGKSDDDSR</sequence>
<evidence type="ECO:0000313" key="3">
    <source>
        <dbReference type="EMBL" id="KAF4583056.1"/>
    </source>
</evidence>
<keyword evidence="4" id="KW-1185">Reference proteome</keyword>
<evidence type="ECO:0000313" key="4">
    <source>
        <dbReference type="Proteomes" id="UP000562929"/>
    </source>
</evidence>
<reference evidence="3 4" key="1">
    <citation type="journal article" date="2020" name="G3 (Bethesda)">
        <title>Genetic Underpinnings of Host Manipulation by Ophiocordyceps as Revealed by Comparative Transcriptomics.</title>
        <authorList>
            <person name="Will I."/>
            <person name="Das B."/>
            <person name="Trinh T."/>
            <person name="Brachmann A."/>
            <person name="Ohm R.A."/>
            <person name="de Bekker C."/>
        </authorList>
    </citation>
    <scope>NUCLEOTIDE SEQUENCE [LARGE SCALE GENOMIC DNA]</scope>
    <source>
        <strain evidence="3 4">EC05</strain>
    </source>
</reference>
<dbReference type="Proteomes" id="UP000562929">
    <property type="component" value="Unassembled WGS sequence"/>
</dbReference>
<feature type="region of interest" description="Disordered" evidence="1">
    <location>
        <begin position="1"/>
        <end position="46"/>
    </location>
</feature>
<comment type="caution">
    <text evidence="3">The sequence shown here is derived from an EMBL/GenBank/DDBJ whole genome shotgun (WGS) entry which is preliminary data.</text>
</comment>
<name>A0A8H4Q2W4_9HYPO</name>